<dbReference type="SUPFAM" id="SSF53448">
    <property type="entry name" value="Nucleotide-diphospho-sugar transferases"/>
    <property type="match status" value="1"/>
</dbReference>
<organism evidence="2 3">
    <name type="scientific">Leptospira vanthielii</name>
    <dbReference type="NCBI Taxonomy" id="293085"/>
    <lineage>
        <taxon>Bacteria</taxon>
        <taxon>Pseudomonadati</taxon>
        <taxon>Spirochaetota</taxon>
        <taxon>Spirochaetia</taxon>
        <taxon>Leptospirales</taxon>
        <taxon>Leptospiraceae</taxon>
        <taxon>Leptospira</taxon>
    </lineage>
</organism>
<reference evidence="3" key="1">
    <citation type="journal article" date="2019" name="PLoS Negl. Trop. Dis.">
        <title>Revisiting the worldwide diversity of Leptospira species in the environment.</title>
        <authorList>
            <person name="Vincent A.T."/>
            <person name="Schiettekatte O."/>
            <person name="Bourhy P."/>
            <person name="Veyrier F.J."/>
            <person name="Picardeau M."/>
        </authorList>
    </citation>
    <scope>NUCLEOTIDE SEQUENCE [LARGE SCALE GENOMIC DNA]</scope>
    <source>
        <strain evidence="3">201601955</strain>
    </source>
</reference>
<evidence type="ECO:0000259" key="1">
    <source>
        <dbReference type="Pfam" id="PF00535"/>
    </source>
</evidence>
<proteinExistence type="predicted"/>
<dbReference type="Pfam" id="PF00535">
    <property type="entry name" value="Glycos_transf_2"/>
    <property type="match status" value="1"/>
</dbReference>
<keyword evidence="3" id="KW-1185">Reference proteome</keyword>
<dbReference type="PANTHER" id="PTHR22916">
    <property type="entry name" value="GLYCOSYLTRANSFERASE"/>
    <property type="match status" value="1"/>
</dbReference>
<dbReference type="EMBL" id="RQHF01000030">
    <property type="protein sequence ID" value="TGM51347.1"/>
    <property type="molecule type" value="Genomic_DNA"/>
</dbReference>
<dbReference type="InterPro" id="IPR029044">
    <property type="entry name" value="Nucleotide-diphossugar_trans"/>
</dbReference>
<feature type="domain" description="Glycosyltransferase 2-like" evidence="1">
    <location>
        <begin position="5"/>
        <end position="121"/>
    </location>
</feature>
<dbReference type="Proteomes" id="UP000298112">
    <property type="component" value="Unassembled WGS sequence"/>
</dbReference>
<comment type="caution">
    <text evidence="2">The sequence shown here is derived from an EMBL/GenBank/DDBJ whole genome shotgun (WGS) entry which is preliminary data.</text>
</comment>
<gene>
    <name evidence="2" type="ORF">EHQ95_13600</name>
</gene>
<accession>A0ABY2NL35</accession>
<dbReference type="InterPro" id="IPR001173">
    <property type="entry name" value="Glyco_trans_2-like"/>
</dbReference>
<protein>
    <submittedName>
        <fullName evidence="2">Glycosyltransferase family 2 protein</fullName>
    </submittedName>
</protein>
<dbReference type="CDD" id="cd00761">
    <property type="entry name" value="Glyco_tranf_GTA_type"/>
    <property type="match status" value="1"/>
</dbReference>
<name>A0ABY2NL35_9LEPT</name>
<dbReference type="PANTHER" id="PTHR22916:SF3">
    <property type="entry name" value="UDP-GLCNAC:BETAGAL BETA-1,3-N-ACETYLGLUCOSAMINYLTRANSFERASE-LIKE PROTEIN 1"/>
    <property type="match status" value="1"/>
</dbReference>
<dbReference type="Gene3D" id="3.90.550.10">
    <property type="entry name" value="Spore Coat Polysaccharide Biosynthesis Protein SpsA, Chain A"/>
    <property type="match status" value="1"/>
</dbReference>
<evidence type="ECO:0000313" key="2">
    <source>
        <dbReference type="EMBL" id="TGM51347.1"/>
    </source>
</evidence>
<sequence>MPKVSVIMPAYNAVGFLEDSVLSLTNQTFKDWELLLVDDCSKDKTAELAMQLAKKDKRIIFIQKDKNSGSADTRNIGIKKASGEYIAFLDADDLWDINFLESMISHIELYKAPFAFSSYRIIDEAGVEFCDPFLVQKKKYSYRDLLFYNRVGLLTAVYSVSSVGKKYFDPSLKSLRDDYALWLDIMKEAEFAMGNSEILASYRVRRGAATSNKKKVMIAHFKMLKNREKINPIFAFFLTLIHGLRGLSKYRTKKLPT</sequence>
<evidence type="ECO:0000313" key="3">
    <source>
        <dbReference type="Proteomes" id="UP000298112"/>
    </source>
</evidence>
<dbReference type="RefSeq" id="WP_135659740.1">
    <property type="nucleotide sequence ID" value="NZ_RQHF01000030.1"/>
</dbReference>